<feature type="compositionally biased region" description="Basic and acidic residues" evidence="6">
    <location>
        <begin position="53"/>
        <end position="69"/>
    </location>
</feature>
<comment type="subcellular location">
    <subcellularLocation>
        <location evidence="2">Chromosome</location>
    </subcellularLocation>
    <subcellularLocation>
        <location evidence="1">Nucleus</location>
    </subcellularLocation>
</comment>
<evidence type="ECO:0000313" key="9">
    <source>
        <dbReference type="Proteomes" id="UP000038830"/>
    </source>
</evidence>
<evidence type="ECO:0000256" key="6">
    <source>
        <dbReference type="SAM" id="MobiDB-lite"/>
    </source>
</evidence>
<evidence type="ECO:0000256" key="1">
    <source>
        <dbReference type="ARBA" id="ARBA00004123"/>
    </source>
</evidence>
<dbReference type="CDD" id="cd22920">
    <property type="entry name" value="HFD_CENP-T"/>
    <property type="match status" value="1"/>
</dbReference>
<dbReference type="AlphaFoldDB" id="A0A0H5C848"/>
<accession>A0A0H5C848</accession>
<feature type="compositionally biased region" description="Polar residues" evidence="6">
    <location>
        <begin position="181"/>
        <end position="195"/>
    </location>
</feature>
<dbReference type="InterPro" id="IPR035425">
    <property type="entry name" value="CENP-T/H4_C"/>
</dbReference>
<keyword evidence="4" id="KW-0158">Chromosome</keyword>
<evidence type="ECO:0000256" key="5">
    <source>
        <dbReference type="ARBA" id="ARBA00023242"/>
    </source>
</evidence>
<comment type="similarity">
    <text evidence="3">Belongs to the CENP-T/CNN1 family.</text>
</comment>
<dbReference type="GO" id="GO:0000278">
    <property type="term" value="P:mitotic cell cycle"/>
    <property type="evidence" value="ECO:0007669"/>
    <property type="project" value="TreeGrafter"/>
</dbReference>
<dbReference type="GO" id="GO:0005634">
    <property type="term" value="C:nucleus"/>
    <property type="evidence" value="ECO:0007669"/>
    <property type="project" value="UniProtKB-SubCell"/>
</dbReference>
<evidence type="ECO:0000313" key="8">
    <source>
        <dbReference type="EMBL" id="CEP24368.1"/>
    </source>
</evidence>
<dbReference type="GO" id="GO:0007059">
    <property type="term" value="P:chromosome segregation"/>
    <property type="evidence" value="ECO:0007669"/>
    <property type="project" value="TreeGrafter"/>
</dbReference>
<proteinExistence type="inferred from homology"/>
<dbReference type="EMBL" id="CDQK01000006">
    <property type="protein sequence ID" value="CEP24368.1"/>
    <property type="molecule type" value="Genomic_DNA"/>
</dbReference>
<dbReference type="PANTHER" id="PTHR46904">
    <property type="entry name" value="CENTROMERE PROTEIN T"/>
    <property type="match status" value="1"/>
</dbReference>
<dbReference type="PANTHER" id="PTHR46904:SF1">
    <property type="entry name" value="CENTROMERE PROTEIN T"/>
    <property type="match status" value="1"/>
</dbReference>
<dbReference type="Gene3D" id="1.10.20.10">
    <property type="entry name" value="Histone, subunit A"/>
    <property type="match status" value="1"/>
</dbReference>
<reference evidence="9" key="1">
    <citation type="journal article" date="2015" name="J. Biotechnol.">
        <title>The structure of the Cyberlindnera jadinii genome and its relation to Candida utilis analyzed by the occurrence of single nucleotide polymorphisms.</title>
        <authorList>
            <person name="Rupp O."/>
            <person name="Brinkrolf K."/>
            <person name="Buerth C."/>
            <person name="Kunigo M."/>
            <person name="Schneider J."/>
            <person name="Jaenicke S."/>
            <person name="Goesmann A."/>
            <person name="Puehler A."/>
            <person name="Jaeger K.-E."/>
            <person name="Ernst J.F."/>
        </authorList>
    </citation>
    <scope>NUCLEOTIDE SEQUENCE [LARGE SCALE GENOMIC DNA]</scope>
    <source>
        <strain evidence="9">ATCC 18201 / CBS 1600 / BCRC 20928 / JCM 3617 / NBRC 0987 / NRRL Y-1542</strain>
    </source>
</reference>
<gene>
    <name evidence="8" type="ORF">BN1211_5176</name>
</gene>
<feature type="region of interest" description="Disordered" evidence="6">
    <location>
        <begin position="29"/>
        <end position="106"/>
    </location>
</feature>
<evidence type="ECO:0000256" key="2">
    <source>
        <dbReference type="ARBA" id="ARBA00004286"/>
    </source>
</evidence>
<feature type="compositionally biased region" description="Basic and acidic residues" evidence="6">
    <location>
        <begin position="31"/>
        <end position="45"/>
    </location>
</feature>
<feature type="region of interest" description="Disordered" evidence="6">
    <location>
        <begin position="175"/>
        <end position="199"/>
    </location>
</feature>
<dbReference type="GO" id="GO:0003677">
    <property type="term" value="F:DNA binding"/>
    <property type="evidence" value="ECO:0007669"/>
    <property type="project" value="InterPro"/>
</dbReference>
<sequence>MEADMLTPRRRRRVSTTPQNMLRALSMAFVREQESHGVDDRHQPQGEEGEGEAEGHGDGSSKEAGHETDQFGELHAPAELMDEVFDKNTTPAPRSDVDYDFDGQPDNMPLEEHDMASVEQFTPKPLSGGFSDIAMPEGIMDDEGMEDGEEYSLIQEGLQSNPFLENGKDSSSSAIVAKKNAVSTRKSTSRQSTLKNDPLGSKRVYKHLQTLSKRPFAPDCSTVIREISNEFFDQISQDLVSFADHSDSKSIALKSSFLLLKRQRLVRTQADLVQIVNDRLPMEDLQELRLHLHKLDKL</sequence>
<dbReference type="Pfam" id="PF15511">
    <property type="entry name" value="CENP-T_C"/>
    <property type="match status" value="1"/>
</dbReference>
<evidence type="ECO:0000259" key="7">
    <source>
        <dbReference type="Pfam" id="PF15511"/>
    </source>
</evidence>
<organism evidence="8 9">
    <name type="scientific">Cyberlindnera jadinii (strain ATCC 18201 / CBS 1600 / BCRC 20928 / JCM 3617 / NBRC 0987 / NRRL Y-1542)</name>
    <name type="common">Torula yeast</name>
    <name type="synonym">Candida utilis</name>
    <dbReference type="NCBI Taxonomy" id="983966"/>
    <lineage>
        <taxon>Eukaryota</taxon>
        <taxon>Fungi</taxon>
        <taxon>Dikarya</taxon>
        <taxon>Ascomycota</taxon>
        <taxon>Saccharomycotina</taxon>
        <taxon>Saccharomycetes</taxon>
        <taxon>Phaffomycetales</taxon>
        <taxon>Phaffomycetaceae</taxon>
        <taxon>Cyberlindnera</taxon>
    </lineage>
</organism>
<dbReference type="GO" id="GO:0046982">
    <property type="term" value="F:protein heterodimerization activity"/>
    <property type="evidence" value="ECO:0007669"/>
    <property type="project" value="InterPro"/>
</dbReference>
<dbReference type="GO" id="GO:0051382">
    <property type="term" value="P:kinetochore assembly"/>
    <property type="evidence" value="ECO:0007669"/>
    <property type="project" value="InterPro"/>
</dbReference>
<feature type="domain" description="CENP-T/Histone H4 histone fold" evidence="7">
    <location>
        <begin position="209"/>
        <end position="291"/>
    </location>
</feature>
<dbReference type="InterPro" id="IPR009072">
    <property type="entry name" value="Histone-fold"/>
</dbReference>
<name>A0A0H5C848_CYBJN</name>
<feature type="region of interest" description="Disordered" evidence="6">
    <location>
        <begin position="1"/>
        <end position="20"/>
    </location>
</feature>
<dbReference type="Proteomes" id="UP000038830">
    <property type="component" value="Unassembled WGS sequence"/>
</dbReference>
<dbReference type="GO" id="GO:0000776">
    <property type="term" value="C:kinetochore"/>
    <property type="evidence" value="ECO:0007669"/>
    <property type="project" value="InterPro"/>
</dbReference>
<keyword evidence="5" id="KW-0539">Nucleus</keyword>
<evidence type="ECO:0000256" key="4">
    <source>
        <dbReference type="ARBA" id="ARBA00022454"/>
    </source>
</evidence>
<dbReference type="InterPro" id="IPR028255">
    <property type="entry name" value="CENP-T"/>
</dbReference>
<evidence type="ECO:0000256" key="3">
    <source>
        <dbReference type="ARBA" id="ARBA00010137"/>
    </source>
</evidence>
<protein>
    <recommendedName>
        <fullName evidence="7">CENP-T/Histone H4 histone fold domain-containing protein</fullName>
    </recommendedName>
</protein>